<dbReference type="InterPro" id="IPR015867">
    <property type="entry name" value="N-reg_PII/ATP_PRibTrfase_C"/>
</dbReference>
<accession>A0A3Q9HSQ1</accession>
<proteinExistence type="predicted"/>
<dbReference type="EMBL" id="CP016379">
    <property type="protein sequence ID" value="AZR74415.1"/>
    <property type="molecule type" value="Genomic_DNA"/>
</dbReference>
<dbReference type="PANTHER" id="PTHR38456:SF1">
    <property type="entry name" value="CYCLIC DI-AMP RECEPTOR A"/>
    <property type="match status" value="1"/>
</dbReference>
<dbReference type="Pfam" id="PF06153">
    <property type="entry name" value="CdAMP_rec"/>
    <property type="match status" value="1"/>
</dbReference>
<dbReference type="InterPro" id="IPR010375">
    <property type="entry name" value="CdAMP_rec"/>
</dbReference>
<keyword evidence="2" id="KW-1185">Reference proteome</keyword>
<dbReference type="KEGG" id="aft:BBF96_14075"/>
<evidence type="ECO:0000313" key="1">
    <source>
        <dbReference type="EMBL" id="AZR74415.1"/>
    </source>
</evidence>
<dbReference type="AlphaFoldDB" id="A0A3Q9HSQ1"/>
<dbReference type="InterPro" id="IPR011322">
    <property type="entry name" value="N-reg_PII-like_a/b"/>
</dbReference>
<dbReference type="OrthoDB" id="9794275at2"/>
<evidence type="ECO:0000313" key="2">
    <source>
        <dbReference type="Proteomes" id="UP000267250"/>
    </source>
</evidence>
<dbReference type="Proteomes" id="UP000267250">
    <property type="component" value="Chromosome"/>
</dbReference>
<protein>
    <recommendedName>
        <fullName evidence="3">Transcriptional regulator</fullName>
    </recommendedName>
</protein>
<dbReference type="SUPFAM" id="SSF54913">
    <property type="entry name" value="GlnB-like"/>
    <property type="match status" value="1"/>
</dbReference>
<gene>
    <name evidence="1" type="ORF">BBF96_14075</name>
</gene>
<dbReference type="Gene3D" id="3.30.70.120">
    <property type="match status" value="1"/>
</dbReference>
<dbReference type="PANTHER" id="PTHR38456">
    <property type="entry name" value="CYCLIC DI-AMP RECEPTOR A"/>
    <property type="match status" value="1"/>
</dbReference>
<name>A0A3Q9HSQ1_9FIRM</name>
<sequence length="109" mass="11991">MKLIMAIVHDKDAHNLADALVANKVQVTKLASTGGFLREGNTTFLIGIDNERVPEIIEIIRRNCKSRTQTVTPVYPVGNSIETGITYPTEIQVGGATVFVLNVEQFHKL</sequence>
<evidence type="ECO:0008006" key="3">
    <source>
        <dbReference type="Google" id="ProtNLM"/>
    </source>
</evidence>
<organism evidence="1 2">
    <name type="scientific">Anoxybacter fermentans</name>
    <dbReference type="NCBI Taxonomy" id="1323375"/>
    <lineage>
        <taxon>Bacteria</taxon>
        <taxon>Bacillati</taxon>
        <taxon>Bacillota</taxon>
        <taxon>Clostridia</taxon>
        <taxon>Halanaerobiales</taxon>
        <taxon>Anoxybacter</taxon>
    </lineage>
</organism>
<reference evidence="1 2" key="1">
    <citation type="submission" date="2016-07" db="EMBL/GenBank/DDBJ databases">
        <title>Genome and transcriptome analysis of iron-reducing fermentative bacteria Anoxybacter fermentans.</title>
        <authorList>
            <person name="Zeng X."/>
            <person name="Shao Z."/>
        </authorList>
    </citation>
    <scope>NUCLEOTIDE SEQUENCE [LARGE SCALE GENOMIC DNA]</scope>
    <source>
        <strain evidence="1 2">DY22613</strain>
    </source>
</reference>
<dbReference type="RefSeq" id="WP_127017772.1">
    <property type="nucleotide sequence ID" value="NZ_CP016379.1"/>
</dbReference>